<organism evidence="3 4">
    <name type="scientific">Crystallibacter crystallopoietes</name>
    <dbReference type="NCBI Taxonomy" id="37928"/>
    <lineage>
        <taxon>Bacteria</taxon>
        <taxon>Bacillati</taxon>
        <taxon>Actinomycetota</taxon>
        <taxon>Actinomycetes</taxon>
        <taxon>Micrococcales</taxon>
        <taxon>Micrococcaceae</taxon>
        <taxon>Crystallibacter</taxon>
    </lineage>
</organism>
<accession>A0A1H0XKI2</accession>
<keyword evidence="4" id="KW-1185">Reference proteome</keyword>
<protein>
    <recommendedName>
        <fullName evidence="5">DUF3105 domain-containing protein</fullName>
    </recommendedName>
</protein>
<gene>
    <name evidence="3" type="ORF">SAMN04489742_0060</name>
</gene>
<dbReference type="STRING" id="37928.SAMN04489742_0060"/>
<evidence type="ECO:0000256" key="2">
    <source>
        <dbReference type="SAM" id="Phobius"/>
    </source>
</evidence>
<evidence type="ECO:0000313" key="4">
    <source>
        <dbReference type="Proteomes" id="UP000181917"/>
    </source>
</evidence>
<evidence type="ECO:0008006" key="5">
    <source>
        <dbReference type="Google" id="ProtNLM"/>
    </source>
</evidence>
<reference evidence="3 4" key="1">
    <citation type="submission" date="2016-10" db="EMBL/GenBank/DDBJ databases">
        <authorList>
            <person name="de Groot N.N."/>
        </authorList>
    </citation>
    <scope>NUCLEOTIDE SEQUENCE [LARGE SCALE GENOMIC DNA]</scope>
    <source>
        <strain evidence="3 4">DSM 20117</strain>
    </source>
</reference>
<dbReference type="RefSeq" id="WP_011776959.1">
    <property type="nucleotide sequence ID" value="NZ_FNKH01000001.1"/>
</dbReference>
<dbReference type="AlphaFoldDB" id="A0A1H0XKI2"/>
<keyword evidence="2" id="KW-0472">Membrane</keyword>
<evidence type="ECO:0000313" key="3">
    <source>
        <dbReference type="EMBL" id="SDQ03299.1"/>
    </source>
</evidence>
<dbReference type="EMBL" id="FNKH01000001">
    <property type="protein sequence ID" value="SDQ03299.1"/>
    <property type="molecule type" value="Genomic_DNA"/>
</dbReference>
<dbReference type="InterPro" id="IPR021454">
    <property type="entry name" value="DUF3105"/>
</dbReference>
<sequence length="215" mass="22842">MTNGKASRQARQDRAARLEEIKAAQARQARRRRILAGVGSLAAVAVVATLVTVALINDPPPQSPENIEVAGLQTFDDLSANHVDTAVAYKQSPPVGGDHASAWLNCGIYSEPVPDENAVHALEHGAVWMTYDPTKVAEADIQSLDEAIPDTYMVLSPLEGTESPIMMSAWGAQVGLDSPQDERLDLFVSKYWQSPDAPEPGAACTGGIDAPGRTA</sequence>
<proteinExistence type="predicted"/>
<name>A0A1H0XKI2_9MICC</name>
<feature type="region of interest" description="Disordered" evidence="1">
    <location>
        <begin position="195"/>
        <end position="215"/>
    </location>
</feature>
<feature type="transmembrane region" description="Helical" evidence="2">
    <location>
        <begin position="34"/>
        <end position="56"/>
    </location>
</feature>
<keyword evidence="2" id="KW-0812">Transmembrane</keyword>
<keyword evidence="2" id="KW-1133">Transmembrane helix</keyword>
<dbReference type="Pfam" id="PF11303">
    <property type="entry name" value="DUF3105"/>
    <property type="match status" value="1"/>
</dbReference>
<dbReference type="Proteomes" id="UP000181917">
    <property type="component" value="Unassembled WGS sequence"/>
</dbReference>
<evidence type="ECO:0000256" key="1">
    <source>
        <dbReference type="SAM" id="MobiDB-lite"/>
    </source>
</evidence>